<keyword evidence="4 8" id="KW-0812">Transmembrane</keyword>
<protein>
    <submittedName>
        <fullName evidence="10">MotA/TolQ/ExbB proton channel family protein</fullName>
    </submittedName>
</protein>
<dbReference type="Pfam" id="PF01618">
    <property type="entry name" value="MotA_ExbB"/>
    <property type="match status" value="1"/>
</dbReference>
<dbReference type="PANTHER" id="PTHR30625">
    <property type="entry name" value="PROTEIN TOLQ"/>
    <property type="match status" value="1"/>
</dbReference>
<evidence type="ECO:0000313" key="10">
    <source>
        <dbReference type="EMBL" id="VAX38857.1"/>
    </source>
</evidence>
<feature type="non-terminal residue" evidence="10">
    <location>
        <position position="1"/>
    </location>
</feature>
<evidence type="ECO:0000256" key="5">
    <source>
        <dbReference type="ARBA" id="ARBA00022989"/>
    </source>
</evidence>
<reference evidence="10" key="1">
    <citation type="submission" date="2018-06" db="EMBL/GenBank/DDBJ databases">
        <authorList>
            <person name="Zhirakovskaya E."/>
        </authorList>
    </citation>
    <scope>NUCLEOTIDE SEQUENCE</scope>
</reference>
<dbReference type="InterPro" id="IPR050790">
    <property type="entry name" value="ExbB/TolQ_transport"/>
</dbReference>
<dbReference type="AlphaFoldDB" id="A0A3B1E6K9"/>
<evidence type="ECO:0000256" key="3">
    <source>
        <dbReference type="ARBA" id="ARBA00022475"/>
    </source>
</evidence>
<dbReference type="InterPro" id="IPR002898">
    <property type="entry name" value="MotA_ExbB_proton_chnl"/>
</dbReference>
<evidence type="ECO:0000256" key="1">
    <source>
        <dbReference type="ARBA" id="ARBA00004651"/>
    </source>
</evidence>
<dbReference type="PANTHER" id="PTHR30625:SF17">
    <property type="entry name" value="TOLQ-RELATED"/>
    <property type="match status" value="1"/>
</dbReference>
<sequence>CSRSPFGLLELRTALEEAGQQEVARLHRSTDAIGLIASVTPMLGLLGTVVGMVGAFDTLSVSEGVAKPDQLAGNISVALITTVLGLVVAIPCTAVYSYLRNRVDSLVADIGDLIEELASHVEQGAGTPAKQPPAASARTQPPKPQPQGARGG</sequence>
<feature type="transmembrane region" description="Helical" evidence="8">
    <location>
        <begin position="75"/>
        <end position="99"/>
    </location>
</feature>
<evidence type="ECO:0000259" key="9">
    <source>
        <dbReference type="Pfam" id="PF01618"/>
    </source>
</evidence>
<evidence type="ECO:0000256" key="4">
    <source>
        <dbReference type="ARBA" id="ARBA00022692"/>
    </source>
</evidence>
<gene>
    <name evidence="10" type="ORF">MNBD_PLANCTO03-669</name>
</gene>
<comment type="similarity">
    <text evidence="2">Belongs to the ExbB/TolQ family.</text>
</comment>
<dbReference type="GO" id="GO:0017038">
    <property type="term" value="P:protein import"/>
    <property type="evidence" value="ECO:0007669"/>
    <property type="project" value="TreeGrafter"/>
</dbReference>
<proteinExistence type="inferred from homology"/>
<evidence type="ECO:0000256" key="7">
    <source>
        <dbReference type="SAM" id="MobiDB-lite"/>
    </source>
</evidence>
<evidence type="ECO:0000256" key="6">
    <source>
        <dbReference type="ARBA" id="ARBA00023136"/>
    </source>
</evidence>
<feature type="transmembrane region" description="Helical" evidence="8">
    <location>
        <begin position="32"/>
        <end position="55"/>
    </location>
</feature>
<feature type="domain" description="MotA/TolQ/ExbB proton channel" evidence="9">
    <location>
        <begin position="10"/>
        <end position="109"/>
    </location>
</feature>
<dbReference type="EMBL" id="UOGK01000164">
    <property type="protein sequence ID" value="VAX38857.1"/>
    <property type="molecule type" value="Genomic_DNA"/>
</dbReference>
<organism evidence="10">
    <name type="scientific">hydrothermal vent metagenome</name>
    <dbReference type="NCBI Taxonomy" id="652676"/>
    <lineage>
        <taxon>unclassified sequences</taxon>
        <taxon>metagenomes</taxon>
        <taxon>ecological metagenomes</taxon>
    </lineage>
</organism>
<evidence type="ECO:0000256" key="2">
    <source>
        <dbReference type="ARBA" id="ARBA00010442"/>
    </source>
</evidence>
<name>A0A3B1E6K9_9ZZZZ</name>
<keyword evidence="5 8" id="KW-1133">Transmembrane helix</keyword>
<accession>A0A3B1E6K9</accession>
<keyword evidence="3" id="KW-1003">Cell membrane</keyword>
<feature type="region of interest" description="Disordered" evidence="7">
    <location>
        <begin position="121"/>
        <end position="152"/>
    </location>
</feature>
<evidence type="ECO:0000256" key="8">
    <source>
        <dbReference type="SAM" id="Phobius"/>
    </source>
</evidence>
<dbReference type="GO" id="GO:0005886">
    <property type="term" value="C:plasma membrane"/>
    <property type="evidence" value="ECO:0007669"/>
    <property type="project" value="UniProtKB-SubCell"/>
</dbReference>
<keyword evidence="6 8" id="KW-0472">Membrane</keyword>
<comment type="subcellular location">
    <subcellularLocation>
        <location evidence="1">Cell membrane</location>
        <topology evidence="1">Multi-pass membrane protein</topology>
    </subcellularLocation>
</comment>